<sequence length="193" mass="20725">MDVRKYLSQAGSRLEVLASANAPEISRAFADTDYIAVDDILQRYYSILLTDCGTGMLHSTMPAILELADTLVIVSSSSADGGSSASATLDWLEAHGYAAQVRNAVTVISTFPANRESVGLETLEQHFAARTRRVVRVPYDPHLAVGGSIALEEMRKPTRQAFLEIAGAVAEQFGLEGRRERNNDLSAPGALSG</sequence>
<dbReference type="Gene3D" id="3.40.50.300">
    <property type="entry name" value="P-loop containing nucleotide triphosphate hydrolases"/>
    <property type="match status" value="1"/>
</dbReference>
<dbReference type="PANTHER" id="PTHR43384:SF14">
    <property type="entry name" value="ESX-1 SECRETION-ASSOCIATED PROTEIN ESPI"/>
    <property type="match status" value="1"/>
</dbReference>
<protein>
    <submittedName>
        <fullName evidence="1">Chromosome partitioning ATPase-like protein</fullName>
    </submittedName>
</protein>
<dbReference type="AlphaFoldDB" id="A0A1C3NSX5"/>
<dbReference type="Proteomes" id="UP000199013">
    <property type="component" value="Unassembled WGS sequence"/>
</dbReference>
<organism evidence="1 2">
    <name type="scientific">Candidatus Protofrankia californiensis</name>
    <dbReference type="NCBI Taxonomy" id="1839754"/>
    <lineage>
        <taxon>Bacteria</taxon>
        <taxon>Bacillati</taxon>
        <taxon>Actinomycetota</taxon>
        <taxon>Actinomycetes</taxon>
        <taxon>Frankiales</taxon>
        <taxon>Frankiaceae</taxon>
        <taxon>Protofrankia</taxon>
    </lineage>
</organism>
<proteinExistence type="predicted"/>
<dbReference type="GO" id="GO:0009898">
    <property type="term" value="C:cytoplasmic side of plasma membrane"/>
    <property type="evidence" value="ECO:0007669"/>
    <property type="project" value="TreeGrafter"/>
</dbReference>
<accession>A0A1C3NSX5</accession>
<gene>
    <name evidence="1" type="ORF">FDG2_0155</name>
</gene>
<dbReference type="GO" id="GO:0005524">
    <property type="term" value="F:ATP binding"/>
    <property type="evidence" value="ECO:0007669"/>
    <property type="project" value="TreeGrafter"/>
</dbReference>
<dbReference type="EMBL" id="FLUV01000061">
    <property type="protein sequence ID" value="SBW17303.1"/>
    <property type="molecule type" value="Genomic_DNA"/>
</dbReference>
<name>A0A1C3NSX5_9ACTN</name>
<dbReference type="InterPro" id="IPR027417">
    <property type="entry name" value="P-loop_NTPase"/>
</dbReference>
<evidence type="ECO:0000313" key="2">
    <source>
        <dbReference type="Proteomes" id="UP000199013"/>
    </source>
</evidence>
<keyword evidence="2" id="KW-1185">Reference proteome</keyword>
<reference evidence="2" key="1">
    <citation type="submission" date="2016-02" db="EMBL/GenBank/DDBJ databases">
        <authorList>
            <person name="Wibberg D."/>
        </authorList>
    </citation>
    <scope>NUCLEOTIDE SEQUENCE [LARGE SCALE GENOMIC DNA]</scope>
</reference>
<evidence type="ECO:0000313" key="1">
    <source>
        <dbReference type="EMBL" id="SBW17303.1"/>
    </source>
</evidence>
<dbReference type="SUPFAM" id="SSF52540">
    <property type="entry name" value="P-loop containing nucleoside triphosphate hydrolases"/>
    <property type="match status" value="1"/>
</dbReference>
<dbReference type="GO" id="GO:0051782">
    <property type="term" value="P:negative regulation of cell division"/>
    <property type="evidence" value="ECO:0007669"/>
    <property type="project" value="TreeGrafter"/>
</dbReference>
<dbReference type="InterPro" id="IPR050625">
    <property type="entry name" value="ParA/MinD_ATPase"/>
</dbReference>
<dbReference type="PANTHER" id="PTHR43384">
    <property type="entry name" value="SEPTUM SITE-DETERMINING PROTEIN MIND HOMOLOG, CHLOROPLASTIC-RELATED"/>
    <property type="match status" value="1"/>
</dbReference>
<dbReference type="GO" id="GO:0005829">
    <property type="term" value="C:cytosol"/>
    <property type="evidence" value="ECO:0007669"/>
    <property type="project" value="TreeGrafter"/>
</dbReference>
<dbReference type="GO" id="GO:0016887">
    <property type="term" value="F:ATP hydrolysis activity"/>
    <property type="evidence" value="ECO:0007669"/>
    <property type="project" value="TreeGrafter"/>
</dbReference>